<feature type="domain" description="HTH marR-type" evidence="5">
    <location>
        <begin position="24"/>
        <end position="156"/>
    </location>
</feature>
<dbReference type="AlphaFoldDB" id="A0A927RGR5"/>
<gene>
    <name evidence="6" type="ORF">HEB94_001304</name>
</gene>
<evidence type="ECO:0000256" key="2">
    <source>
        <dbReference type="ARBA" id="ARBA00023125"/>
    </source>
</evidence>
<keyword evidence="7" id="KW-1185">Reference proteome</keyword>
<dbReference type="SMART" id="SM00347">
    <property type="entry name" value="HTH_MARR"/>
    <property type="match status" value="1"/>
</dbReference>
<dbReference type="EMBL" id="JADBEM010000001">
    <property type="protein sequence ID" value="MBE1604456.1"/>
    <property type="molecule type" value="Genomic_DNA"/>
</dbReference>
<dbReference type="RefSeq" id="WP_202896167.1">
    <property type="nucleotide sequence ID" value="NZ_BAABJL010000169.1"/>
</dbReference>
<dbReference type="SUPFAM" id="SSF46785">
    <property type="entry name" value="Winged helix' DNA-binding domain"/>
    <property type="match status" value="1"/>
</dbReference>
<dbReference type="Pfam" id="PF12802">
    <property type="entry name" value="MarR_2"/>
    <property type="match status" value="1"/>
</dbReference>
<dbReference type="PROSITE" id="PS50995">
    <property type="entry name" value="HTH_MARR_2"/>
    <property type="match status" value="1"/>
</dbReference>
<comment type="caution">
    <text evidence="6">The sequence shown here is derived from an EMBL/GenBank/DDBJ whole genome shotgun (WGS) entry which is preliminary data.</text>
</comment>
<organism evidence="6 7">
    <name type="scientific">Actinopolymorpha pittospori</name>
    <dbReference type="NCBI Taxonomy" id="648752"/>
    <lineage>
        <taxon>Bacteria</taxon>
        <taxon>Bacillati</taxon>
        <taxon>Actinomycetota</taxon>
        <taxon>Actinomycetes</taxon>
        <taxon>Propionibacteriales</taxon>
        <taxon>Actinopolymorphaceae</taxon>
        <taxon>Actinopolymorpha</taxon>
    </lineage>
</organism>
<feature type="region of interest" description="Disordered" evidence="4">
    <location>
        <begin position="1"/>
        <end position="26"/>
    </location>
</feature>
<keyword evidence="2 6" id="KW-0238">DNA-binding</keyword>
<dbReference type="PRINTS" id="PR00598">
    <property type="entry name" value="HTHMARR"/>
</dbReference>
<feature type="compositionally biased region" description="Polar residues" evidence="4">
    <location>
        <begin position="10"/>
        <end position="23"/>
    </location>
</feature>
<dbReference type="PANTHER" id="PTHR42756:SF1">
    <property type="entry name" value="TRANSCRIPTIONAL REPRESSOR OF EMRAB OPERON"/>
    <property type="match status" value="1"/>
</dbReference>
<reference evidence="6" key="1">
    <citation type="submission" date="2020-10" db="EMBL/GenBank/DDBJ databases">
        <title>Sequencing the genomes of 1000 actinobacteria strains.</title>
        <authorList>
            <person name="Klenk H.-P."/>
        </authorList>
    </citation>
    <scope>NUCLEOTIDE SEQUENCE</scope>
    <source>
        <strain evidence="6">DSM 45354</strain>
    </source>
</reference>
<dbReference type="Gene3D" id="1.10.10.10">
    <property type="entry name" value="Winged helix-like DNA-binding domain superfamily/Winged helix DNA-binding domain"/>
    <property type="match status" value="1"/>
</dbReference>
<keyword evidence="3" id="KW-0804">Transcription</keyword>
<evidence type="ECO:0000256" key="4">
    <source>
        <dbReference type="SAM" id="MobiDB-lite"/>
    </source>
</evidence>
<protein>
    <submittedName>
        <fullName evidence="6">DNA-binding MarR family transcriptional regulator</fullName>
    </submittedName>
</protein>
<evidence type="ECO:0000259" key="5">
    <source>
        <dbReference type="PROSITE" id="PS50995"/>
    </source>
</evidence>
<dbReference type="InterPro" id="IPR000835">
    <property type="entry name" value="HTH_MarR-typ"/>
</dbReference>
<dbReference type="InterPro" id="IPR036388">
    <property type="entry name" value="WH-like_DNA-bd_sf"/>
</dbReference>
<dbReference type="GO" id="GO:0003700">
    <property type="term" value="F:DNA-binding transcription factor activity"/>
    <property type="evidence" value="ECO:0007669"/>
    <property type="project" value="InterPro"/>
</dbReference>
<evidence type="ECO:0000313" key="6">
    <source>
        <dbReference type="EMBL" id="MBE1604456.1"/>
    </source>
</evidence>
<sequence>MSPDREATQPKHQVSQHQASGQPSPRLGYLLKHAHLRFIEVTRDTLAPLGVDSRQWAALLCLGDQEQHSQAEVAQLLGVDRTTMVALVDDLEARGLVRRRPHRDDRRKNVVELTAAGRDIARRGARRIDDAERRFLDRLDERDAQQLKDALASLLETE</sequence>
<dbReference type="InterPro" id="IPR036390">
    <property type="entry name" value="WH_DNA-bd_sf"/>
</dbReference>
<name>A0A927RGR5_9ACTN</name>
<accession>A0A927RGR5</accession>
<dbReference type="GO" id="GO:0003677">
    <property type="term" value="F:DNA binding"/>
    <property type="evidence" value="ECO:0007669"/>
    <property type="project" value="UniProtKB-KW"/>
</dbReference>
<dbReference type="Proteomes" id="UP000638648">
    <property type="component" value="Unassembled WGS sequence"/>
</dbReference>
<evidence type="ECO:0000313" key="7">
    <source>
        <dbReference type="Proteomes" id="UP000638648"/>
    </source>
</evidence>
<evidence type="ECO:0000256" key="1">
    <source>
        <dbReference type="ARBA" id="ARBA00023015"/>
    </source>
</evidence>
<dbReference type="PANTHER" id="PTHR42756">
    <property type="entry name" value="TRANSCRIPTIONAL REGULATOR, MARR"/>
    <property type="match status" value="1"/>
</dbReference>
<keyword evidence="1" id="KW-0805">Transcription regulation</keyword>
<proteinExistence type="predicted"/>
<evidence type="ECO:0000256" key="3">
    <source>
        <dbReference type="ARBA" id="ARBA00023163"/>
    </source>
</evidence>